<feature type="compositionally biased region" description="Acidic residues" evidence="3">
    <location>
        <begin position="149"/>
        <end position="158"/>
    </location>
</feature>
<evidence type="ECO:0000256" key="2">
    <source>
        <dbReference type="ARBA" id="ARBA00017294"/>
    </source>
</evidence>
<feature type="compositionally biased region" description="Basic and acidic residues" evidence="3">
    <location>
        <begin position="524"/>
        <end position="538"/>
    </location>
</feature>
<dbReference type="GO" id="GO:0005730">
    <property type="term" value="C:nucleolus"/>
    <property type="evidence" value="ECO:0007669"/>
    <property type="project" value="TreeGrafter"/>
</dbReference>
<protein>
    <recommendedName>
        <fullName evidence="2">Protein KRI1 homolog</fullName>
    </recommendedName>
</protein>
<comment type="caution">
    <text evidence="5">The sequence shown here is derived from an EMBL/GenBank/DDBJ whole genome shotgun (WGS) entry which is preliminary data.</text>
</comment>
<dbReference type="AlphaFoldDB" id="A0A7I8VN71"/>
<evidence type="ECO:0000313" key="5">
    <source>
        <dbReference type="EMBL" id="CAD5117170.1"/>
    </source>
</evidence>
<dbReference type="PANTHER" id="PTHR14490">
    <property type="entry name" value="ZINC FINGER, ZZ TYPE"/>
    <property type="match status" value="1"/>
</dbReference>
<feature type="region of interest" description="Disordered" evidence="3">
    <location>
        <begin position="21"/>
        <end position="49"/>
    </location>
</feature>
<dbReference type="GO" id="GO:0000447">
    <property type="term" value="P:endonucleolytic cleavage in ITS1 to separate SSU-rRNA from 5.8S rRNA and LSU-rRNA from tricistronic rRNA transcript (SSU-rRNA, 5.8S rRNA, LSU-rRNA)"/>
    <property type="evidence" value="ECO:0007669"/>
    <property type="project" value="TreeGrafter"/>
</dbReference>
<feature type="region of interest" description="Disordered" evidence="3">
    <location>
        <begin position="112"/>
        <end position="201"/>
    </location>
</feature>
<keyword evidence="6" id="KW-1185">Reference proteome</keyword>
<dbReference type="PANTHER" id="PTHR14490:SF5">
    <property type="entry name" value="PROTEIN KRI1 HOMOLOG"/>
    <property type="match status" value="1"/>
</dbReference>
<comment type="similarity">
    <text evidence="1">Belongs to the KRI1 family.</text>
</comment>
<dbReference type="Proteomes" id="UP000549394">
    <property type="component" value="Unassembled WGS sequence"/>
</dbReference>
<dbReference type="Pfam" id="PF05178">
    <property type="entry name" value="Kri1"/>
    <property type="match status" value="1"/>
</dbReference>
<organism evidence="5 6">
    <name type="scientific">Dimorphilus gyrociliatus</name>
    <dbReference type="NCBI Taxonomy" id="2664684"/>
    <lineage>
        <taxon>Eukaryota</taxon>
        <taxon>Metazoa</taxon>
        <taxon>Spiralia</taxon>
        <taxon>Lophotrochozoa</taxon>
        <taxon>Annelida</taxon>
        <taxon>Polychaeta</taxon>
        <taxon>Polychaeta incertae sedis</taxon>
        <taxon>Dinophilidae</taxon>
        <taxon>Dimorphilus</taxon>
    </lineage>
</organism>
<feature type="compositionally biased region" description="Acidic residues" evidence="3">
    <location>
        <begin position="32"/>
        <end position="49"/>
    </location>
</feature>
<dbReference type="GO" id="GO:0030686">
    <property type="term" value="C:90S preribosome"/>
    <property type="evidence" value="ECO:0007669"/>
    <property type="project" value="TreeGrafter"/>
</dbReference>
<gene>
    <name evidence="5" type="ORF">DGYR_LOCUS5726</name>
</gene>
<feature type="compositionally biased region" description="Basic and acidic residues" evidence="3">
    <location>
        <begin position="159"/>
        <end position="174"/>
    </location>
</feature>
<evidence type="ECO:0000313" key="6">
    <source>
        <dbReference type="Proteomes" id="UP000549394"/>
    </source>
</evidence>
<dbReference type="InterPro" id="IPR024626">
    <property type="entry name" value="Kri1-like_C"/>
</dbReference>
<feature type="compositionally biased region" description="Basic and acidic residues" evidence="3">
    <location>
        <begin position="127"/>
        <end position="148"/>
    </location>
</feature>
<feature type="compositionally biased region" description="Basic and acidic residues" evidence="3">
    <location>
        <begin position="21"/>
        <end position="31"/>
    </location>
</feature>
<proteinExistence type="inferred from homology"/>
<feature type="region of interest" description="Disordered" evidence="3">
    <location>
        <begin position="251"/>
        <end position="287"/>
    </location>
</feature>
<name>A0A7I8VN71_9ANNE</name>
<dbReference type="InterPro" id="IPR018034">
    <property type="entry name" value="Kri1"/>
</dbReference>
<feature type="compositionally biased region" description="Basic and acidic residues" evidence="3">
    <location>
        <begin position="568"/>
        <end position="585"/>
    </location>
</feature>
<accession>A0A7I8VN71</accession>
<dbReference type="Pfam" id="PF12936">
    <property type="entry name" value="Kri1_C"/>
    <property type="match status" value="1"/>
</dbReference>
<feature type="compositionally biased region" description="Basic and acidic residues" evidence="3">
    <location>
        <begin position="269"/>
        <end position="278"/>
    </location>
</feature>
<feature type="region of interest" description="Disordered" evidence="3">
    <location>
        <begin position="524"/>
        <end position="603"/>
    </location>
</feature>
<evidence type="ECO:0000256" key="3">
    <source>
        <dbReference type="SAM" id="MobiDB-lite"/>
    </source>
</evidence>
<feature type="domain" description="Kri1-like C-terminal" evidence="4">
    <location>
        <begin position="431"/>
        <end position="516"/>
    </location>
</feature>
<evidence type="ECO:0000256" key="1">
    <source>
        <dbReference type="ARBA" id="ARBA00007473"/>
    </source>
</evidence>
<evidence type="ECO:0000259" key="4">
    <source>
        <dbReference type="Pfam" id="PF12936"/>
    </source>
</evidence>
<reference evidence="5 6" key="1">
    <citation type="submission" date="2020-08" db="EMBL/GenBank/DDBJ databases">
        <authorList>
            <person name="Hejnol A."/>
        </authorList>
    </citation>
    <scope>NUCLEOTIDE SEQUENCE [LARGE SCALE GENOMIC DNA]</scope>
</reference>
<feature type="compositionally biased region" description="Basic residues" evidence="3">
    <location>
        <begin position="540"/>
        <end position="556"/>
    </location>
</feature>
<dbReference type="EMBL" id="CAJFCJ010000007">
    <property type="protein sequence ID" value="CAD5117170.1"/>
    <property type="molecule type" value="Genomic_DNA"/>
</dbReference>
<sequence>MCDKLKINQNYAKNYDKWRSKEEYQKSRYGEDAVENESSSSDESDEDLAEYITPEFEERWLTTLEALKKQDPKIYDPNVKFFKEIDKIAKNDSVEPRNKVTLKDYDRKVMLERKGKYSDSESDGEDEQKKPTYDDEQRHLKNSIKDAIVDESSEDDEDFFKRKEKAFEDGKENESSDSEDEGFSSSKRQSSIIIGNAPVKSDVENKEEFLKQYLLSGKWREVDEIEVSHFPDEDFSEEEEQLEKEEKFERKYNFRHEEPNATTITSFPREVEDSLREKSTKRKEKRLTVKERRLAEKEKKKQELKQLSKLKKKDIEEKILKLSHTAGFEKDSKTFDEKDIESDFDEEKYDKKMKELFDDQFYKVDDDEKPVFDDSDKCSEDEDWNKYVVETANRKADVEQEKTKKSRKKKKKLKFRDVIEKTKPLFDPNDKTFEEYAKEYYSLDFEDVVADIPCRFKYRETVPNDFGLSPEEILKASDVELNKWVSVKRMSQYRTERDEKYDMKKYSRKAADWKKKSSVIPSLVKEEKDKNEKEEQKLSKNVKRRMRKKKQVRSLHKPSQIEENTADEAEKIKNSKSKERAETKKLNIKAKKKRVIEDRKRKGLSDDRLAAYGLDVKKMKYTK</sequence>
<dbReference type="OrthoDB" id="10252032at2759"/>